<dbReference type="GO" id="GO:0016853">
    <property type="term" value="F:isomerase activity"/>
    <property type="evidence" value="ECO:0007669"/>
    <property type="project" value="UniProtKB-KW"/>
</dbReference>
<dbReference type="Proteomes" id="UP000288805">
    <property type="component" value="Unassembled WGS sequence"/>
</dbReference>
<evidence type="ECO:0000313" key="3">
    <source>
        <dbReference type="Proteomes" id="UP000288805"/>
    </source>
</evidence>
<accession>A0A438G538</accession>
<dbReference type="OrthoDB" id="1902587at2759"/>
<sequence>MLFDVLMYVLDTTYHLIDQKLVMDLMLLHFSVPFEHISLGLNLNVDRCYLMFGKSWFGSCFKSILVCSVVLSPLTNDEMEFDYFFGALGHGDHNMNAEVSFVFRSSQFVAIWVGYAYERPSVLVLKWPIVLNLLVQLHSHRRDGVGGKRTVIAPAKVGSGQKRMSEIPPGATFELNVELLQVLGPSFNWIQAREILVDENDRVAVHDPEYNCPLMEEHHRFLKPNNSVPKTLGPAHHLPNLHTHQTHHHTQHHQLIPHHHAHQPLFTSPSYMATVGSSLTSATWLSLPQPRRQFPCDTWHCLFHPGGILYGRRSNFSGCLSAGTCPRIGGKCGSTSSLSHRRVCPDHPSGHLFVGGKKDYCEALIKILLLAITIAAKEFCHQHLLRLMASPSATMCIRTLKAFQLLTKQKAAANELAMFVSMSLPRPALLKSSSGQFKHDGTREARFQGALKKRTRASYFPLFFIFLDSSSSFLVDCYFTMTEEEHASMANSHSSNGPAQNLSYDSSSCYYLHPFDNPGALLVSEISTGENIAWSRSMSIALTVKNKIAFVDGSLVQPITNDPHLHVAWLRANNLVLSWLMNSIAK</sequence>
<organism evidence="2 3">
    <name type="scientific">Vitis vinifera</name>
    <name type="common">Grape</name>
    <dbReference type="NCBI Taxonomy" id="29760"/>
    <lineage>
        <taxon>Eukaryota</taxon>
        <taxon>Viridiplantae</taxon>
        <taxon>Streptophyta</taxon>
        <taxon>Embryophyta</taxon>
        <taxon>Tracheophyta</taxon>
        <taxon>Spermatophyta</taxon>
        <taxon>Magnoliopsida</taxon>
        <taxon>eudicotyledons</taxon>
        <taxon>Gunneridae</taxon>
        <taxon>Pentapetalae</taxon>
        <taxon>rosids</taxon>
        <taxon>Vitales</taxon>
        <taxon>Vitaceae</taxon>
        <taxon>Viteae</taxon>
        <taxon>Vitis</taxon>
    </lineage>
</organism>
<protein>
    <submittedName>
        <fullName evidence="2">Peptidyl-prolyl cis-trans isomerase FKBP18, chloroplastic</fullName>
    </submittedName>
</protein>
<dbReference type="EMBL" id="QGNW01000591">
    <property type="protein sequence ID" value="RVW67333.1"/>
    <property type="molecule type" value="Genomic_DNA"/>
</dbReference>
<proteinExistence type="predicted"/>
<dbReference type="PANTHER" id="PTHR37610">
    <property type="entry name" value="CCHC-TYPE DOMAIN-CONTAINING PROTEIN"/>
    <property type="match status" value="1"/>
</dbReference>
<gene>
    <name evidence="2" type="primary">FKBP18_0</name>
    <name evidence="2" type="ORF">CK203_065000</name>
</gene>
<dbReference type="Pfam" id="PF14244">
    <property type="entry name" value="Retrotran_gag_3"/>
    <property type="match status" value="1"/>
</dbReference>
<keyword evidence="2" id="KW-0413">Isomerase</keyword>
<dbReference type="InterPro" id="IPR029472">
    <property type="entry name" value="Copia-like_N"/>
</dbReference>
<evidence type="ECO:0000259" key="1">
    <source>
        <dbReference type="Pfam" id="PF14244"/>
    </source>
</evidence>
<comment type="caution">
    <text evidence="2">The sequence shown here is derived from an EMBL/GenBank/DDBJ whole genome shotgun (WGS) entry which is preliminary data.</text>
</comment>
<evidence type="ECO:0000313" key="2">
    <source>
        <dbReference type="EMBL" id="RVW67333.1"/>
    </source>
</evidence>
<dbReference type="PANTHER" id="PTHR37610:SF81">
    <property type="entry name" value="RETROTRANSPOSON COPIA-LIKE N-TERMINAL DOMAIN-CONTAINING PROTEIN"/>
    <property type="match status" value="1"/>
</dbReference>
<dbReference type="AlphaFoldDB" id="A0A438G538"/>
<reference evidence="2 3" key="1">
    <citation type="journal article" date="2018" name="PLoS Genet.">
        <title>Population sequencing reveals clonal diversity and ancestral inbreeding in the grapevine cultivar Chardonnay.</title>
        <authorList>
            <person name="Roach M.J."/>
            <person name="Johnson D.L."/>
            <person name="Bohlmann J."/>
            <person name="van Vuuren H.J."/>
            <person name="Jones S.J."/>
            <person name="Pretorius I.S."/>
            <person name="Schmidt S.A."/>
            <person name="Borneman A.R."/>
        </authorList>
    </citation>
    <scope>NUCLEOTIDE SEQUENCE [LARGE SCALE GENOMIC DNA]</scope>
    <source>
        <strain evidence="3">cv. Chardonnay</strain>
        <tissue evidence="2">Leaf</tissue>
    </source>
</reference>
<name>A0A438G538_VITVI</name>
<feature type="domain" description="Retrotransposon Copia-like N-terminal" evidence="1">
    <location>
        <begin position="513"/>
        <end position="558"/>
    </location>
</feature>